<dbReference type="GO" id="GO:0006574">
    <property type="term" value="P:L-valine catabolic process"/>
    <property type="evidence" value="ECO:0007669"/>
    <property type="project" value="TreeGrafter"/>
</dbReference>
<dbReference type="EC" id="4.2.1.17" evidence="3"/>
<proteinExistence type="predicted"/>
<feature type="domain" description="Enoyl-CoA hydratase/isomerase" evidence="2">
    <location>
        <begin position="18"/>
        <end position="361"/>
    </location>
</feature>
<dbReference type="Pfam" id="PF16113">
    <property type="entry name" value="ECH_2"/>
    <property type="match status" value="1"/>
</dbReference>
<sequence length="375" mass="40467">MTDASHAHVHIERTANGVGRITLQRPRALNALDIGMIRALADALRAWRDDPGIVAVAIRGSGKEGPFGAFCAGGDIRFFHQAALAGDARLEDFFTEEYALNHLIFTYPKPYLAFMDGIVMGGGMGISQGGSCRIVTERTKMAMPETNIGLFPDVGGGYFLGRCPGHVGEYLGLTGAVIGADAAVAWGLADVVAPAADLPRAWEALATMPGTTSDAFATCWRDWMQQAGWRFSGERTVAPLAAEVEAAFGAPTVAGIVERLQAAGTEAAADALTLLRQRSPLMLHVVLEQIRRARTLSLADDLRLERDMVRHCFHPHHLGRGPAQSETVEGIRALAVDKDHQPRWNPARIEDVTPAMVEGFFVSPWPAHAHPLRDL</sequence>
<keyword evidence="3" id="KW-0456">Lyase</keyword>
<accession>A0A554X9Q3</accession>
<evidence type="ECO:0000259" key="2">
    <source>
        <dbReference type="Pfam" id="PF16113"/>
    </source>
</evidence>
<dbReference type="EMBL" id="VJOM01000009">
    <property type="protein sequence ID" value="TSE32548.1"/>
    <property type="molecule type" value="Genomic_DNA"/>
</dbReference>
<dbReference type="InterPro" id="IPR032259">
    <property type="entry name" value="HIBYL-CoA-H"/>
</dbReference>
<dbReference type="STRING" id="307486.GCA_000807215_01751"/>
<dbReference type="SUPFAM" id="SSF52096">
    <property type="entry name" value="ClpP/crotonase"/>
    <property type="match status" value="1"/>
</dbReference>
<dbReference type="GO" id="GO:0003860">
    <property type="term" value="F:3-hydroxyisobutyryl-CoA hydrolase activity"/>
    <property type="evidence" value="ECO:0007669"/>
    <property type="project" value="InterPro"/>
</dbReference>
<dbReference type="AlphaFoldDB" id="A0A554X9Q3"/>
<keyword evidence="4" id="KW-1185">Reference proteome</keyword>
<dbReference type="GO" id="GO:0004300">
    <property type="term" value="F:enoyl-CoA hydratase activity"/>
    <property type="evidence" value="ECO:0007669"/>
    <property type="project" value="UniProtKB-EC"/>
</dbReference>
<dbReference type="InterPro" id="IPR045004">
    <property type="entry name" value="ECH_dom"/>
</dbReference>
<dbReference type="NCBIfam" id="NF004127">
    <property type="entry name" value="PRK05617.1"/>
    <property type="match status" value="1"/>
</dbReference>
<gene>
    <name evidence="3" type="primary">echA8_2</name>
    <name evidence="3" type="ORF">Ttaiw_01103</name>
</gene>
<protein>
    <submittedName>
        <fullName evidence="3">Putative enoyl-CoA hydratase echA8</fullName>
        <ecNumber evidence="3">4.2.1.17</ecNumber>
    </submittedName>
</protein>
<dbReference type="CDD" id="cd06558">
    <property type="entry name" value="crotonase-like"/>
    <property type="match status" value="1"/>
</dbReference>
<name>A0A554X9Q3_9BURK</name>
<dbReference type="PANTHER" id="PTHR43176">
    <property type="entry name" value="3-HYDROXYISOBUTYRYL-COA HYDROLASE-RELATED"/>
    <property type="match status" value="1"/>
</dbReference>
<keyword evidence="1" id="KW-0378">Hydrolase</keyword>
<organism evidence="3 4">
    <name type="scientific">Tepidimonas taiwanensis</name>
    <dbReference type="NCBI Taxonomy" id="307486"/>
    <lineage>
        <taxon>Bacteria</taxon>
        <taxon>Pseudomonadati</taxon>
        <taxon>Pseudomonadota</taxon>
        <taxon>Betaproteobacteria</taxon>
        <taxon>Burkholderiales</taxon>
        <taxon>Tepidimonas</taxon>
    </lineage>
</organism>
<dbReference type="RefSeq" id="WP_052231766.1">
    <property type="nucleotide sequence ID" value="NZ_CP083911.1"/>
</dbReference>
<dbReference type="OrthoDB" id="9790967at2"/>
<dbReference type="PANTHER" id="PTHR43176:SF6">
    <property type="entry name" value="3-HYDROXYISOBUTYRYL-COA HYDROLASE"/>
    <property type="match status" value="1"/>
</dbReference>
<evidence type="ECO:0000313" key="3">
    <source>
        <dbReference type="EMBL" id="TSE32548.1"/>
    </source>
</evidence>
<evidence type="ECO:0000256" key="1">
    <source>
        <dbReference type="ARBA" id="ARBA00022801"/>
    </source>
</evidence>
<comment type="caution">
    <text evidence="3">The sequence shown here is derived from an EMBL/GenBank/DDBJ whole genome shotgun (WGS) entry which is preliminary data.</text>
</comment>
<reference evidence="3 4" key="1">
    <citation type="submission" date="2019-07" db="EMBL/GenBank/DDBJ databases">
        <title>Tepidimonas taiwanensis I1-1 draft genome.</title>
        <authorList>
            <person name="Da Costa M.S."/>
            <person name="Froufe H.J.C."/>
            <person name="Egas C."/>
            <person name="Albuquerque L."/>
        </authorList>
    </citation>
    <scope>NUCLEOTIDE SEQUENCE [LARGE SCALE GENOMIC DNA]</scope>
    <source>
        <strain evidence="3 4">I1-1</strain>
    </source>
</reference>
<dbReference type="InterPro" id="IPR029045">
    <property type="entry name" value="ClpP/crotonase-like_dom_sf"/>
</dbReference>
<dbReference type="Gene3D" id="3.90.226.10">
    <property type="entry name" value="2-enoyl-CoA Hydratase, Chain A, domain 1"/>
    <property type="match status" value="1"/>
</dbReference>
<evidence type="ECO:0000313" key="4">
    <source>
        <dbReference type="Proteomes" id="UP000317763"/>
    </source>
</evidence>
<dbReference type="Proteomes" id="UP000317763">
    <property type="component" value="Unassembled WGS sequence"/>
</dbReference>